<dbReference type="OrthoDB" id="9804290at2"/>
<dbReference type="GO" id="GO:0005829">
    <property type="term" value="C:cytosol"/>
    <property type="evidence" value="ECO:0007669"/>
    <property type="project" value="TreeGrafter"/>
</dbReference>
<comment type="function">
    <text evidence="4">DNA polymerase III is a complex, multichain enzyme responsible for most of the replicative synthesis in bacteria. The epsilon subunit contain the editing function and is a proofreading 3'-5' exonuclease.</text>
</comment>
<dbReference type="GO" id="GO:0006260">
    <property type="term" value="P:DNA replication"/>
    <property type="evidence" value="ECO:0007669"/>
    <property type="project" value="InterPro"/>
</dbReference>
<dbReference type="Gene3D" id="3.30.420.10">
    <property type="entry name" value="Ribonuclease H-like superfamily/Ribonuclease H"/>
    <property type="match status" value="1"/>
</dbReference>
<evidence type="ECO:0000256" key="1">
    <source>
        <dbReference type="ARBA" id="ARBA00022722"/>
    </source>
</evidence>
<dbReference type="GO" id="GO:0003677">
    <property type="term" value="F:DNA binding"/>
    <property type="evidence" value="ECO:0007669"/>
    <property type="project" value="InterPro"/>
</dbReference>
<dbReference type="FunFam" id="3.30.420.10:FF:000045">
    <property type="entry name" value="3'-5' exonuclease DinG"/>
    <property type="match status" value="1"/>
</dbReference>
<keyword evidence="2" id="KW-0378">Hydrolase</keyword>
<comment type="caution">
    <text evidence="7">The sequence shown here is derived from an EMBL/GenBank/DDBJ whole genome shotgun (WGS) entry which is preliminary data.</text>
</comment>
<proteinExistence type="predicted"/>
<evidence type="ECO:0000259" key="6">
    <source>
        <dbReference type="SMART" id="SM00479"/>
    </source>
</evidence>
<dbReference type="Pfam" id="PF00929">
    <property type="entry name" value="RNase_T"/>
    <property type="match status" value="1"/>
</dbReference>
<evidence type="ECO:0000313" key="7">
    <source>
        <dbReference type="EMBL" id="ORC34450.1"/>
    </source>
</evidence>
<dbReference type="GO" id="GO:0008408">
    <property type="term" value="F:3'-5' exonuclease activity"/>
    <property type="evidence" value="ECO:0007669"/>
    <property type="project" value="TreeGrafter"/>
</dbReference>
<dbReference type="InterPro" id="IPR013520">
    <property type="entry name" value="Ribonucl_H"/>
</dbReference>
<keyword evidence="8" id="KW-1185">Reference proteome</keyword>
<evidence type="ECO:0000256" key="4">
    <source>
        <dbReference type="ARBA" id="ARBA00025483"/>
    </source>
</evidence>
<organism evidence="7 8">
    <name type="scientific">Marispirochaeta aestuarii</name>
    <dbReference type="NCBI Taxonomy" id="1963862"/>
    <lineage>
        <taxon>Bacteria</taxon>
        <taxon>Pseudomonadati</taxon>
        <taxon>Spirochaetota</taxon>
        <taxon>Spirochaetia</taxon>
        <taxon>Spirochaetales</taxon>
        <taxon>Spirochaetaceae</taxon>
        <taxon>Marispirochaeta</taxon>
    </lineage>
</organism>
<keyword evidence="3" id="KW-0269">Exonuclease</keyword>
<dbReference type="GO" id="GO:0003887">
    <property type="term" value="F:DNA-directed DNA polymerase activity"/>
    <property type="evidence" value="ECO:0007669"/>
    <property type="project" value="InterPro"/>
</dbReference>
<dbReference type="PANTHER" id="PTHR30231:SF4">
    <property type="entry name" value="PROTEIN NEN2"/>
    <property type="match status" value="1"/>
</dbReference>
<dbReference type="STRING" id="1963862.B4O97_12470"/>
<dbReference type="EMBL" id="MWQY01000013">
    <property type="protein sequence ID" value="ORC34450.1"/>
    <property type="molecule type" value="Genomic_DNA"/>
</dbReference>
<evidence type="ECO:0000313" key="8">
    <source>
        <dbReference type="Proteomes" id="UP000192343"/>
    </source>
</evidence>
<dbReference type="InterPro" id="IPR012337">
    <property type="entry name" value="RNaseH-like_sf"/>
</dbReference>
<dbReference type="InterPro" id="IPR006054">
    <property type="entry name" value="DnaQ"/>
</dbReference>
<dbReference type="SUPFAM" id="SSF53098">
    <property type="entry name" value="Ribonuclease H-like"/>
    <property type="match status" value="1"/>
</dbReference>
<dbReference type="PANTHER" id="PTHR30231">
    <property type="entry name" value="DNA POLYMERASE III SUBUNIT EPSILON"/>
    <property type="match status" value="1"/>
</dbReference>
<dbReference type="RefSeq" id="WP_083051270.1">
    <property type="nucleotide sequence ID" value="NZ_MWQY01000013.1"/>
</dbReference>
<evidence type="ECO:0000256" key="2">
    <source>
        <dbReference type="ARBA" id="ARBA00022801"/>
    </source>
</evidence>
<comment type="subunit">
    <text evidence="5">DNA polymerase III contains a core (composed of alpha, epsilon and theta chains) that associates with a tau subunit. This core dimerizes to form the POLIII' complex. PolIII' associates with the gamma complex (composed of gamma, delta, delta', psi and chi chains) and with the beta chain to form the complete DNA polymerase III complex.</text>
</comment>
<sequence length="208" mass="22570">MEGFLDFYSPRQEELPYGEALFCALDFETTGLYPGSDSIIEAGAVLYRGGQEIDSFSSFIRPAGEIPAAATAVHGIDAGMVEDAPELEEVFPSLLIFLEGAILVGHNINFDLAFLDAGCRKSGRPMPSAPGIDTCSFARSVLKGEPSYSLENLSRRYGLGNGNHHRALDDARSAMGLLSLIVSRIPDDGELKASDIIRRSRTRPYNPR</sequence>
<name>A0A1Y1RW99_9SPIO</name>
<protein>
    <recommendedName>
        <fullName evidence="6">Exonuclease domain-containing protein</fullName>
    </recommendedName>
</protein>
<reference evidence="7 8" key="1">
    <citation type="submission" date="2017-03" db="EMBL/GenBank/DDBJ databases">
        <title>Draft Genome sequence of Marispirochaeta sp. strain JC444.</title>
        <authorList>
            <person name="Shivani Y."/>
            <person name="Subhash Y."/>
            <person name="Sasikala C."/>
            <person name="Ramana C."/>
        </authorList>
    </citation>
    <scope>NUCLEOTIDE SEQUENCE [LARGE SCALE GENOMIC DNA]</scope>
    <source>
        <strain evidence="7 8">JC444</strain>
    </source>
</reference>
<gene>
    <name evidence="7" type="ORF">B4O97_12470</name>
</gene>
<keyword evidence="1" id="KW-0540">Nuclease</keyword>
<dbReference type="Proteomes" id="UP000192343">
    <property type="component" value="Unassembled WGS sequence"/>
</dbReference>
<dbReference type="InterPro" id="IPR036397">
    <property type="entry name" value="RNaseH_sf"/>
</dbReference>
<dbReference type="NCBIfam" id="TIGR00573">
    <property type="entry name" value="dnaq"/>
    <property type="match status" value="1"/>
</dbReference>
<dbReference type="CDD" id="cd06127">
    <property type="entry name" value="DEDDh"/>
    <property type="match status" value="1"/>
</dbReference>
<evidence type="ECO:0000256" key="5">
    <source>
        <dbReference type="ARBA" id="ARBA00026073"/>
    </source>
</evidence>
<dbReference type="AlphaFoldDB" id="A0A1Y1RW99"/>
<accession>A0A1Y1RW99</accession>
<feature type="domain" description="Exonuclease" evidence="6">
    <location>
        <begin position="21"/>
        <end position="187"/>
    </location>
</feature>
<dbReference type="SMART" id="SM00479">
    <property type="entry name" value="EXOIII"/>
    <property type="match status" value="1"/>
</dbReference>
<evidence type="ECO:0000256" key="3">
    <source>
        <dbReference type="ARBA" id="ARBA00022839"/>
    </source>
</evidence>